<sequence>MKLKNFIKTSVVAEILKTGGFTKGGGFRLLDCASVVSPRDHKEFMESNYGKFEKLMSMNTSQRQEYMNKHIPNAVHIDLNIATYPDQYQPYSMYPPEIFQKYARLLGINRSEHIILYDRERVGGMLHPCRISWLFKYYGHKAVSVMDGGLQAWEEDGGEVTQKEPKIEPGDWVATLCPEYIVTYEDLVKKDASGRNLLDKAAQLNFFDSRPREQFEGKADTGLDPNKVTGSHVKGMKCAPAVEMIDENGRLKTDKELKFWLQKCGFKHNLPTISLCLRGMQACMLNLVIEDIFPTLHPRVYHGSCLELQNRDPARLSE</sequence>
<dbReference type="AlphaFoldDB" id="A0A0N5CKJ8"/>
<dbReference type="CDD" id="cd01448">
    <property type="entry name" value="TST_Repeat_1"/>
    <property type="match status" value="1"/>
</dbReference>
<dbReference type="Gene3D" id="3.40.250.10">
    <property type="entry name" value="Rhodanese-like domain"/>
    <property type="match status" value="2"/>
</dbReference>
<dbReference type="EMBL" id="UYYF01000047">
    <property type="protein sequence ID" value="VDM95627.1"/>
    <property type="molecule type" value="Genomic_DNA"/>
</dbReference>
<dbReference type="PANTHER" id="PTHR11364">
    <property type="entry name" value="THIOSULFATE SULFERTANSFERASE"/>
    <property type="match status" value="1"/>
</dbReference>
<dbReference type="InterPro" id="IPR001763">
    <property type="entry name" value="Rhodanese-like_dom"/>
</dbReference>
<proteinExistence type="predicted"/>
<evidence type="ECO:0000313" key="4">
    <source>
        <dbReference type="EMBL" id="VDM95627.1"/>
    </source>
</evidence>
<keyword evidence="2" id="KW-0677">Repeat</keyword>
<evidence type="ECO:0000313" key="6">
    <source>
        <dbReference type="WBParaSite" id="TCLT_0000059701-mRNA-1"/>
    </source>
</evidence>
<evidence type="ECO:0000259" key="3">
    <source>
        <dbReference type="PROSITE" id="PS50206"/>
    </source>
</evidence>
<keyword evidence="5" id="KW-1185">Reference proteome</keyword>
<accession>A0A0N5CKJ8</accession>
<dbReference type="SMART" id="SM00450">
    <property type="entry name" value="RHOD"/>
    <property type="match status" value="2"/>
</dbReference>
<dbReference type="InterPro" id="IPR036873">
    <property type="entry name" value="Rhodanese-like_dom_sf"/>
</dbReference>
<dbReference type="Pfam" id="PF00581">
    <property type="entry name" value="Rhodanese"/>
    <property type="match status" value="1"/>
</dbReference>
<feature type="domain" description="Rhodanese" evidence="3">
    <location>
        <begin position="62"/>
        <end position="162"/>
    </location>
</feature>
<protein>
    <submittedName>
        <fullName evidence="6">Rhodanese domain-containing protein</fullName>
    </submittedName>
</protein>
<evidence type="ECO:0000256" key="2">
    <source>
        <dbReference type="ARBA" id="ARBA00022737"/>
    </source>
</evidence>
<gene>
    <name evidence="4" type="ORF">TCLT_LOCUS598</name>
</gene>
<dbReference type="WBParaSite" id="TCLT_0000059701-mRNA-1">
    <property type="protein sequence ID" value="TCLT_0000059701-mRNA-1"/>
    <property type="gene ID" value="TCLT_0000059701"/>
</dbReference>
<dbReference type="PANTHER" id="PTHR11364:SF7">
    <property type="entry name" value="THIOSULFATE SULFURTRANSFERASE MPST-1-RELATED"/>
    <property type="match status" value="1"/>
</dbReference>
<feature type="domain" description="Rhodanese" evidence="3">
    <location>
        <begin position="200"/>
        <end position="317"/>
    </location>
</feature>
<name>A0A0N5CKJ8_THECL</name>
<dbReference type="OrthoDB" id="270167at2759"/>
<reference evidence="4 5" key="2">
    <citation type="submission" date="2018-11" db="EMBL/GenBank/DDBJ databases">
        <authorList>
            <consortium name="Pathogen Informatics"/>
        </authorList>
    </citation>
    <scope>NUCLEOTIDE SEQUENCE [LARGE SCALE GENOMIC DNA]</scope>
</reference>
<dbReference type="Proteomes" id="UP000276776">
    <property type="component" value="Unassembled WGS sequence"/>
</dbReference>
<dbReference type="SUPFAM" id="SSF52821">
    <property type="entry name" value="Rhodanese/Cell cycle control phosphatase"/>
    <property type="match status" value="2"/>
</dbReference>
<dbReference type="InterPro" id="IPR045078">
    <property type="entry name" value="TST/MPST-like"/>
</dbReference>
<reference evidence="6" key="1">
    <citation type="submission" date="2017-02" db="UniProtKB">
        <authorList>
            <consortium name="WormBaseParasite"/>
        </authorList>
    </citation>
    <scope>IDENTIFICATION</scope>
</reference>
<evidence type="ECO:0000313" key="5">
    <source>
        <dbReference type="Proteomes" id="UP000276776"/>
    </source>
</evidence>
<dbReference type="OMA" id="YPRVKGY"/>
<keyword evidence="1" id="KW-0808">Transferase</keyword>
<dbReference type="STRING" id="103827.A0A0N5CKJ8"/>
<evidence type="ECO:0000256" key="1">
    <source>
        <dbReference type="ARBA" id="ARBA00022679"/>
    </source>
</evidence>
<dbReference type="GO" id="GO:0005739">
    <property type="term" value="C:mitochondrion"/>
    <property type="evidence" value="ECO:0007669"/>
    <property type="project" value="TreeGrafter"/>
</dbReference>
<dbReference type="GO" id="GO:0004792">
    <property type="term" value="F:thiosulfate-cyanide sulfurtransferase activity"/>
    <property type="evidence" value="ECO:0007669"/>
    <property type="project" value="TreeGrafter"/>
</dbReference>
<dbReference type="PROSITE" id="PS50206">
    <property type="entry name" value="RHODANESE_3"/>
    <property type="match status" value="2"/>
</dbReference>
<organism evidence="6">
    <name type="scientific">Thelazia callipaeda</name>
    <name type="common">Oriental eyeworm</name>
    <name type="synonym">Parasitic nematode</name>
    <dbReference type="NCBI Taxonomy" id="103827"/>
    <lineage>
        <taxon>Eukaryota</taxon>
        <taxon>Metazoa</taxon>
        <taxon>Ecdysozoa</taxon>
        <taxon>Nematoda</taxon>
        <taxon>Chromadorea</taxon>
        <taxon>Rhabditida</taxon>
        <taxon>Spirurina</taxon>
        <taxon>Spiruromorpha</taxon>
        <taxon>Thelazioidea</taxon>
        <taxon>Thelaziidae</taxon>
        <taxon>Thelazia</taxon>
    </lineage>
</organism>